<evidence type="ECO:0000313" key="1">
    <source>
        <dbReference type="EMBL" id="CAL5132408.1"/>
    </source>
</evidence>
<organism evidence="1 2">
    <name type="scientific">Calicophoron daubneyi</name>
    <name type="common">Rumen fluke</name>
    <name type="synonym">Paramphistomum daubneyi</name>
    <dbReference type="NCBI Taxonomy" id="300641"/>
    <lineage>
        <taxon>Eukaryota</taxon>
        <taxon>Metazoa</taxon>
        <taxon>Spiralia</taxon>
        <taxon>Lophotrochozoa</taxon>
        <taxon>Platyhelminthes</taxon>
        <taxon>Trematoda</taxon>
        <taxon>Digenea</taxon>
        <taxon>Plagiorchiida</taxon>
        <taxon>Pronocephalata</taxon>
        <taxon>Paramphistomoidea</taxon>
        <taxon>Paramphistomidae</taxon>
        <taxon>Calicophoron</taxon>
    </lineage>
</organism>
<dbReference type="Pfam" id="PF03665">
    <property type="entry name" value="UPF0172"/>
    <property type="match status" value="1"/>
</dbReference>
<dbReference type="GO" id="GO:0072546">
    <property type="term" value="C:EMC complex"/>
    <property type="evidence" value="ECO:0007669"/>
    <property type="project" value="InterPro"/>
</dbReference>
<dbReference type="Proteomes" id="UP001497525">
    <property type="component" value="Unassembled WGS sequence"/>
</dbReference>
<protein>
    <recommendedName>
        <fullName evidence="3">MPN domain-containing protein</fullName>
    </recommendedName>
</protein>
<name>A0AAV2T7L9_CALDB</name>
<comment type="caution">
    <text evidence="1">The sequence shown here is derived from an EMBL/GenBank/DDBJ whole genome shotgun (WGS) entry which is preliminary data.</text>
</comment>
<sequence length="193" mass="21753">MSCSIRIEQMPALKMILHAAKYPDVGVNGLLLCKRQDALKINIIDYIPLLHSPLNLAPMLEVALYQVESYCNSEGLRMCGYFQANEHVEDNTPTPFACKIADKLNDKCGPACLVMLRNDRLQHKETDCFVVYTVNQGKWQPSKSFVVPDVAPQLEASLSSKIHRSICDFDDHLNDVRCDYLNSELSKCISALF</sequence>
<evidence type="ECO:0000313" key="2">
    <source>
        <dbReference type="Proteomes" id="UP001497525"/>
    </source>
</evidence>
<dbReference type="PANTHER" id="PTHR12941">
    <property type="entry name" value="ER MEMBRANE PROTEIN COMPLEX"/>
    <property type="match status" value="1"/>
</dbReference>
<dbReference type="InterPro" id="IPR005366">
    <property type="entry name" value="EMC8/9"/>
</dbReference>
<proteinExistence type="predicted"/>
<reference evidence="1" key="1">
    <citation type="submission" date="2024-06" db="EMBL/GenBank/DDBJ databases">
        <authorList>
            <person name="Liu X."/>
            <person name="Lenzi L."/>
            <person name="Haldenby T S."/>
            <person name="Uol C."/>
        </authorList>
    </citation>
    <scope>NUCLEOTIDE SEQUENCE</scope>
</reference>
<dbReference type="AlphaFoldDB" id="A0AAV2T7L9"/>
<dbReference type="PANTHER" id="PTHR12941:SF10">
    <property type="entry name" value="ER MEMBRANE PROTEIN COMPLEX SUBUNIT 8_9 HOMOLOG"/>
    <property type="match status" value="1"/>
</dbReference>
<dbReference type="EMBL" id="CAXLJL010000123">
    <property type="protein sequence ID" value="CAL5132408.1"/>
    <property type="molecule type" value="Genomic_DNA"/>
</dbReference>
<accession>A0AAV2T7L9</accession>
<evidence type="ECO:0008006" key="3">
    <source>
        <dbReference type="Google" id="ProtNLM"/>
    </source>
</evidence>
<gene>
    <name evidence="1" type="ORF">CDAUBV1_LOCUS5237</name>
</gene>
<dbReference type="CDD" id="cd08060">
    <property type="entry name" value="MPN_UPF0172"/>
    <property type="match status" value="1"/>
</dbReference>